<name>A0A1H0TM60_9ACTN</name>
<keyword evidence="7" id="KW-0472">Membrane</keyword>
<dbReference type="PROSITE" id="PS00108">
    <property type="entry name" value="PROTEIN_KINASE_ST"/>
    <property type="match status" value="1"/>
</dbReference>
<evidence type="ECO:0000313" key="10">
    <source>
        <dbReference type="Proteomes" id="UP000199497"/>
    </source>
</evidence>
<keyword evidence="10" id="KW-1185">Reference proteome</keyword>
<feature type="binding site" evidence="5">
    <location>
        <position position="43"/>
    </location>
    <ligand>
        <name>ATP</name>
        <dbReference type="ChEBI" id="CHEBI:30616"/>
    </ligand>
</feature>
<dbReference type="InterPro" id="IPR017441">
    <property type="entry name" value="Protein_kinase_ATP_BS"/>
</dbReference>
<keyword evidence="4 5" id="KW-0067">ATP-binding</keyword>
<dbReference type="STRING" id="405564.SAMN04487905_105156"/>
<dbReference type="InterPro" id="IPR008271">
    <property type="entry name" value="Ser/Thr_kinase_AS"/>
</dbReference>
<proteinExistence type="predicted"/>
<evidence type="ECO:0000313" key="9">
    <source>
        <dbReference type="EMBL" id="SDP55063.1"/>
    </source>
</evidence>
<feature type="region of interest" description="Disordered" evidence="6">
    <location>
        <begin position="293"/>
        <end position="383"/>
    </location>
</feature>
<reference evidence="10" key="1">
    <citation type="submission" date="2016-10" db="EMBL/GenBank/DDBJ databases">
        <authorList>
            <person name="Varghese N."/>
            <person name="Submissions S."/>
        </authorList>
    </citation>
    <scope>NUCLEOTIDE SEQUENCE [LARGE SCALE GENOMIC DNA]</scope>
    <source>
        <strain evidence="10">DSM 46732</strain>
    </source>
</reference>
<evidence type="ECO:0000259" key="8">
    <source>
        <dbReference type="PROSITE" id="PS50011"/>
    </source>
</evidence>
<feature type="compositionally biased region" description="Low complexity" evidence="6">
    <location>
        <begin position="333"/>
        <end position="355"/>
    </location>
</feature>
<keyword evidence="7" id="KW-1133">Transmembrane helix</keyword>
<evidence type="ECO:0000256" key="3">
    <source>
        <dbReference type="ARBA" id="ARBA00022777"/>
    </source>
</evidence>
<protein>
    <submittedName>
        <fullName evidence="9">Serine/threonine protein kinase</fullName>
    </submittedName>
</protein>
<dbReference type="GO" id="GO:0004674">
    <property type="term" value="F:protein serine/threonine kinase activity"/>
    <property type="evidence" value="ECO:0007669"/>
    <property type="project" value="UniProtKB-KW"/>
</dbReference>
<evidence type="ECO:0000256" key="2">
    <source>
        <dbReference type="ARBA" id="ARBA00022741"/>
    </source>
</evidence>
<dbReference type="GO" id="GO:0005524">
    <property type="term" value="F:ATP binding"/>
    <property type="evidence" value="ECO:0007669"/>
    <property type="project" value="UniProtKB-UniRule"/>
</dbReference>
<dbReference type="Pfam" id="PF00069">
    <property type="entry name" value="Pkinase"/>
    <property type="match status" value="1"/>
</dbReference>
<dbReference type="Proteomes" id="UP000199497">
    <property type="component" value="Unassembled WGS sequence"/>
</dbReference>
<keyword evidence="1" id="KW-0808">Transferase</keyword>
<dbReference type="Gene3D" id="1.10.510.10">
    <property type="entry name" value="Transferase(Phosphotransferase) domain 1"/>
    <property type="match status" value="1"/>
</dbReference>
<dbReference type="InterPro" id="IPR000719">
    <property type="entry name" value="Prot_kinase_dom"/>
</dbReference>
<evidence type="ECO:0000256" key="7">
    <source>
        <dbReference type="SAM" id="Phobius"/>
    </source>
</evidence>
<dbReference type="SMART" id="SM00220">
    <property type="entry name" value="S_TKc"/>
    <property type="match status" value="1"/>
</dbReference>
<dbReference type="PROSITE" id="PS50011">
    <property type="entry name" value="PROTEIN_KINASE_DOM"/>
    <property type="match status" value="1"/>
</dbReference>
<dbReference type="InterPro" id="IPR011009">
    <property type="entry name" value="Kinase-like_dom_sf"/>
</dbReference>
<dbReference type="PANTHER" id="PTHR43289">
    <property type="entry name" value="MITOGEN-ACTIVATED PROTEIN KINASE KINASE KINASE 20-RELATED"/>
    <property type="match status" value="1"/>
</dbReference>
<evidence type="ECO:0000256" key="5">
    <source>
        <dbReference type="PROSITE-ProRule" id="PRU10141"/>
    </source>
</evidence>
<dbReference type="EMBL" id="FNJR01000005">
    <property type="protein sequence ID" value="SDP55063.1"/>
    <property type="molecule type" value="Genomic_DNA"/>
</dbReference>
<evidence type="ECO:0000256" key="1">
    <source>
        <dbReference type="ARBA" id="ARBA00022679"/>
    </source>
</evidence>
<accession>A0A1H0TM60</accession>
<keyword evidence="9" id="KW-0723">Serine/threonine-protein kinase</keyword>
<dbReference type="RefSeq" id="WP_092600793.1">
    <property type="nucleotide sequence ID" value="NZ_FNJR01000005.1"/>
</dbReference>
<keyword evidence="7" id="KW-0812">Transmembrane</keyword>
<gene>
    <name evidence="9" type="ORF">SAMN04487905_105156</name>
</gene>
<dbReference type="PROSITE" id="PS00107">
    <property type="entry name" value="PROTEIN_KINASE_ATP"/>
    <property type="match status" value="1"/>
</dbReference>
<dbReference type="OrthoDB" id="9762169at2"/>
<feature type="transmembrane region" description="Helical" evidence="7">
    <location>
        <begin position="430"/>
        <end position="450"/>
    </location>
</feature>
<dbReference type="Gene3D" id="3.30.200.20">
    <property type="entry name" value="Phosphorylase Kinase, domain 1"/>
    <property type="match status" value="1"/>
</dbReference>
<evidence type="ECO:0000256" key="4">
    <source>
        <dbReference type="ARBA" id="ARBA00022840"/>
    </source>
</evidence>
<dbReference type="PANTHER" id="PTHR43289:SF34">
    <property type="entry name" value="SERINE_THREONINE-PROTEIN KINASE YBDM-RELATED"/>
    <property type="match status" value="1"/>
</dbReference>
<dbReference type="SUPFAM" id="SSF56112">
    <property type="entry name" value="Protein kinase-like (PK-like)"/>
    <property type="match status" value="1"/>
</dbReference>
<feature type="domain" description="Protein kinase" evidence="8">
    <location>
        <begin position="15"/>
        <end position="274"/>
    </location>
</feature>
<sequence>MQPLLSSEPSKVGDYRLFARIGKGAMGAVYLGCSRGGRPVAVKVAKPELAEDAEFRERFRREASMSASVGGFWTATVVDSDPEAEHPWLATEYVPGPTLHQAVTEHGPFPEHTVRRLGAGLAEALQAVHRAGLVHRDLKPSNVLLGPDGPRVIDFGISRAMAATGMTATGMFFGTPGFFSPEQTTGGEIAPPSDVFSLGAVLVFASTGTAPFGNENSAAMLYRVVHTEPDLGPVPEGLRSLIASCLAKDPNARPSTGELLDHLGHSGSPDGEWLPRGVTALISAHTAELDRVFRGDLPSTGGGAKGTRGAEPVPPDHSPTPRDSGNHDRHGSVAAGATPAAAPKGTAVAPASRPPEAGRPEARPNGGAHVAAPPPDQTEQPLVRPDLPGPTFHSGRRINALLWSAFSGLLAYGTVVLAANTGAGGSARVLLVLGVFLLVLSSVLCLGQALTPGIRVRINSDGLRISRMGLHREIPWSRVSRVGLVGNGKKQALTVWVHREFTPHPKWWHRTREYYGGNKIFSVGATGGWWRRRREARRLRAALRQYAPRSYDPRLL</sequence>
<keyword evidence="3 9" id="KW-0418">Kinase</keyword>
<evidence type="ECO:0000256" key="6">
    <source>
        <dbReference type="SAM" id="MobiDB-lite"/>
    </source>
</evidence>
<feature type="transmembrane region" description="Helical" evidence="7">
    <location>
        <begin position="400"/>
        <end position="418"/>
    </location>
</feature>
<organism evidence="9 10">
    <name type="scientific">Actinopolyspora xinjiangensis</name>
    <dbReference type="NCBI Taxonomy" id="405564"/>
    <lineage>
        <taxon>Bacteria</taxon>
        <taxon>Bacillati</taxon>
        <taxon>Actinomycetota</taxon>
        <taxon>Actinomycetes</taxon>
        <taxon>Actinopolysporales</taxon>
        <taxon>Actinopolysporaceae</taxon>
        <taxon>Actinopolyspora</taxon>
    </lineage>
</organism>
<keyword evidence="2 5" id="KW-0547">Nucleotide-binding</keyword>
<dbReference type="CDD" id="cd14014">
    <property type="entry name" value="STKc_PknB_like"/>
    <property type="match status" value="1"/>
</dbReference>
<dbReference type="AlphaFoldDB" id="A0A1H0TM60"/>